<comment type="caution">
    <text evidence="7">The sequence shown here is derived from an EMBL/GenBank/DDBJ whole genome shotgun (WGS) entry which is preliminary data.</text>
</comment>
<dbReference type="GO" id="GO:0015562">
    <property type="term" value="F:efflux transmembrane transporter activity"/>
    <property type="evidence" value="ECO:0007669"/>
    <property type="project" value="TreeGrafter"/>
</dbReference>
<dbReference type="Proteomes" id="UP000319619">
    <property type="component" value="Unassembled WGS sequence"/>
</dbReference>
<dbReference type="InterPro" id="IPR058637">
    <property type="entry name" value="YknX-like_C"/>
</dbReference>
<dbReference type="EMBL" id="NJBN01000005">
    <property type="protein sequence ID" value="TKJ40458.1"/>
    <property type="molecule type" value="Genomic_DNA"/>
</dbReference>
<dbReference type="Gene3D" id="1.10.287.470">
    <property type="entry name" value="Helix hairpin bin"/>
    <property type="match status" value="1"/>
</dbReference>
<keyword evidence="3" id="KW-1133">Transmembrane helix</keyword>
<evidence type="ECO:0000313" key="8">
    <source>
        <dbReference type="Proteomes" id="UP000319619"/>
    </source>
</evidence>
<evidence type="ECO:0000256" key="1">
    <source>
        <dbReference type="ARBA" id="ARBA00009477"/>
    </source>
</evidence>
<evidence type="ECO:0000256" key="2">
    <source>
        <dbReference type="ARBA" id="ARBA00022448"/>
    </source>
</evidence>
<evidence type="ECO:0000313" key="7">
    <source>
        <dbReference type="EMBL" id="TKJ40458.1"/>
    </source>
</evidence>
<accession>A0A532UZV4</accession>
<gene>
    <name evidence="7" type="ORF">CEE37_09085</name>
</gene>
<feature type="domain" description="CusB-like beta-barrel" evidence="4">
    <location>
        <begin position="235"/>
        <end position="303"/>
    </location>
</feature>
<comment type="similarity">
    <text evidence="1">Belongs to the membrane fusion protein (MFP) (TC 8.A.1) family.</text>
</comment>
<dbReference type="GO" id="GO:1990281">
    <property type="term" value="C:efflux pump complex"/>
    <property type="evidence" value="ECO:0007669"/>
    <property type="project" value="TreeGrafter"/>
</dbReference>
<evidence type="ECO:0000259" key="4">
    <source>
        <dbReference type="Pfam" id="PF25954"/>
    </source>
</evidence>
<evidence type="ECO:0000256" key="3">
    <source>
        <dbReference type="SAM" id="Phobius"/>
    </source>
</evidence>
<reference evidence="7 8" key="1">
    <citation type="submission" date="2017-06" db="EMBL/GenBank/DDBJ databases">
        <title>Novel microbial phyla capable of carbon fixation and sulfur reduction in deep-sea sediments.</title>
        <authorList>
            <person name="Huang J."/>
            <person name="Baker B."/>
            <person name="Wang Y."/>
        </authorList>
    </citation>
    <scope>NUCLEOTIDE SEQUENCE [LARGE SCALE GENOMIC DNA]</scope>
    <source>
        <strain evidence="7">B3_LCP</strain>
    </source>
</reference>
<dbReference type="InterPro" id="IPR058647">
    <property type="entry name" value="BSH_CzcB-like"/>
</dbReference>
<dbReference type="AlphaFoldDB" id="A0A532UZV4"/>
<protein>
    <submittedName>
        <fullName evidence="7">Uncharacterized protein</fullName>
    </submittedName>
</protein>
<dbReference type="InterPro" id="IPR058792">
    <property type="entry name" value="Beta-barrel_RND_2"/>
</dbReference>
<proteinExistence type="inferred from homology"/>
<sequence>MTPLSNRSYIMTSFRPFLAFIVVCCLTTMLFWGCGKRGDAEQTSADSEADSTAIEDTSQAVEDTSEVYLDLIPVEVAQVEEGAIADYMLLSSTIETENVVDVYPLVGGVIEKIFVEEAMWVDDGQPLLQLEDDEIILNEKQAEVDYEQQKVTFKRLEHMHAQSLISDEEFENARFTLQQAEIVRDKAKLTRQRTTIRSPISGIVSERLVQTGNLVNTTNKLFIITDPAEKICRVWVPERDLSQLKTQQKAFVTSEIALNERFPGWIKRISPVVDPATGTCKVTIGIKDPHNKLRPGMFVSAEVVIATHDEALLVPKNALIYENDFKWVYVVVDSLALKKRIEIGFSNGNRFEALQGLNQGDQVVVVGQTTLKDSSAVNIVNLDSLLTLALNPPPEEEGTEEEKE</sequence>
<dbReference type="Gene3D" id="2.40.30.170">
    <property type="match status" value="1"/>
</dbReference>
<feature type="transmembrane region" description="Helical" evidence="3">
    <location>
        <begin position="12"/>
        <end position="32"/>
    </location>
</feature>
<dbReference type="SUPFAM" id="SSF111369">
    <property type="entry name" value="HlyD-like secretion proteins"/>
    <property type="match status" value="1"/>
</dbReference>
<feature type="domain" description="YknX-like C-terminal permuted SH3-like" evidence="6">
    <location>
        <begin position="312"/>
        <end position="378"/>
    </location>
</feature>
<dbReference type="PANTHER" id="PTHR30469">
    <property type="entry name" value="MULTIDRUG RESISTANCE PROTEIN MDTA"/>
    <property type="match status" value="1"/>
</dbReference>
<evidence type="ECO:0000259" key="5">
    <source>
        <dbReference type="Pfam" id="PF25973"/>
    </source>
</evidence>
<dbReference type="Pfam" id="PF25989">
    <property type="entry name" value="YknX_C"/>
    <property type="match status" value="1"/>
</dbReference>
<keyword evidence="3" id="KW-0472">Membrane</keyword>
<dbReference type="Pfam" id="PF25973">
    <property type="entry name" value="BSH_CzcB"/>
    <property type="match status" value="1"/>
</dbReference>
<organism evidence="7 8">
    <name type="scientific">candidate division LCP-89 bacterium B3_LCP</name>
    <dbReference type="NCBI Taxonomy" id="2012998"/>
    <lineage>
        <taxon>Bacteria</taxon>
        <taxon>Pseudomonadati</taxon>
        <taxon>Bacteria division LCP-89</taxon>
    </lineage>
</organism>
<dbReference type="Pfam" id="PF25954">
    <property type="entry name" value="Beta-barrel_RND_2"/>
    <property type="match status" value="1"/>
</dbReference>
<name>A0A532UZV4_UNCL8</name>
<dbReference type="Gene3D" id="2.40.50.100">
    <property type="match status" value="1"/>
</dbReference>
<dbReference type="PANTHER" id="PTHR30469:SF38">
    <property type="entry name" value="HLYD FAMILY SECRETION PROTEIN"/>
    <property type="match status" value="1"/>
</dbReference>
<dbReference type="FunFam" id="2.40.420.20:FF:000006">
    <property type="entry name" value="RND family efflux transporter MFP subunit"/>
    <property type="match status" value="1"/>
</dbReference>
<dbReference type="InterPro" id="IPR006143">
    <property type="entry name" value="RND_pump_MFP"/>
</dbReference>
<keyword evidence="3" id="KW-0812">Transmembrane</keyword>
<feature type="domain" description="CzcB-like barrel-sandwich hybrid" evidence="5">
    <location>
        <begin position="99"/>
        <end position="226"/>
    </location>
</feature>
<dbReference type="NCBIfam" id="TIGR01730">
    <property type="entry name" value="RND_mfp"/>
    <property type="match status" value="1"/>
</dbReference>
<keyword evidence="2" id="KW-0813">Transport</keyword>
<dbReference type="Gene3D" id="2.40.420.20">
    <property type="match status" value="1"/>
</dbReference>
<evidence type="ECO:0000259" key="6">
    <source>
        <dbReference type="Pfam" id="PF25989"/>
    </source>
</evidence>